<organism evidence="2">
    <name type="scientific">Salpingoeca rosetta (strain ATCC 50818 / BSB-021)</name>
    <dbReference type="NCBI Taxonomy" id="946362"/>
    <lineage>
        <taxon>Eukaryota</taxon>
        <taxon>Choanoflagellata</taxon>
        <taxon>Craspedida</taxon>
        <taxon>Salpingoecidae</taxon>
        <taxon>Salpingoeca</taxon>
    </lineage>
</organism>
<evidence type="ECO:0000313" key="1">
    <source>
        <dbReference type="EMBL" id="EGD78912.1"/>
    </source>
</evidence>
<dbReference type="SUPFAM" id="SSF57586">
    <property type="entry name" value="TNF receptor-like"/>
    <property type="match status" value="1"/>
</dbReference>
<dbReference type="CDD" id="cd00185">
    <property type="entry name" value="TNFRSF"/>
    <property type="match status" value="1"/>
</dbReference>
<dbReference type="EMBL" id="GL832957">
    <property type="protein sequence ID" value="EGD78912.1"/>
    <property type="molecule type" value="Genomic_DNA"/>
</dbReference>
<dbReference type="AlphaFoldDB" id="F2TZ88"/>
<proteinExistence type="predicted"/>
<dbReference type="InParanoid" id="F2TZ88"/>
<dbReference type="Gene3D" id="2.10.50.10">
    <property type="entry name" value="Tumor Necrosis Factor Receptor, subunit A, domain 2"/>
    <property type="match status" value="1"/>
</dbReference>
<evidence type="ECO:0000313" key="2">
    <source>
        <dbReference type="Proteomes" id="UP000007799"/>
    </source>
</evidence>
<keyword evidence="2" id="KW-1185">Reference proteome</keyword>
<accession>F2TZ88</accession>
<dbReference type="Proteomes" id="UP000007799">
    <property type="component" value="Unassembled WGS sequence"/>
</dbReference>
<name>F2TZ88_SALR5</name>
<dbReference type="GeneID" id="16078463"/>
<reference evidence="1" key="1">
    <citation type="submission" date="2009-08" db="EMBL/GenBank/DDBJ databases">
        <title>Annotation of Salpingoeca rosetta.</title>
        <authorList>
            <consortium name="The Broad Institute Genome Sequencing Platform"/>
            <person name="Russ C."/>
            <person name="Cuomo C."/>
            <person name="Burger G."/>
            <person name="Gray M.W."/>
            <person name="Holland P.W.H."/>
            <person name="King N."/>
            <person name="Lang F.B.F."/>
            <person name="Roger A.J."/>
            <person name="Ruiz-Trillo I."/>
            <person name="Young S.K."/>
            <person name="Zeng Q."/>
            <person name="Gargeya S."/>
            <person name="Alvarado L."/>
            <person name="Berlin A."/>
            <person name="Chapman S.B."/>
            <person name="Chen Z."/>
            <person name="Freedman E."/>
            <person name="Gellesch M."/>
            <person name="Goldberg J."/>
            <person name="Griggs A."/>
            <person name="Gujja S."/>
            <person name="Heilman E."/>
            <person name="Heiman D."/>
            <person name="Howarth C."/>
            <person name="Mehta T."/>
            <person name="Neiman D."/>
            <person name="Pearson M."/>
            <person name="Roberts A."/>
            <person name="Saif S."/>
            <person name="Shea T."/>
            <person name="Shenoy N."/>
            <person name="Sisk P."/>
            <person name="Stolte C."/>
            <person name="Sykes S."/>
            <person name="White J."/>
            <person name="Yandava C."/>
            <person name="Haas B."/>
            <person name="Nusbaum C."/>
            <person name="Birren B."/>
        </authorList>
    </citation>
    <scope>NUCLEOTIDE SEQUENCE [LARGE SCALE GENOMIC DNA]</scope>
    <source>
        <strain evidence="1">ATCC 50818</strain>
    </source>
</reference>
<dbReference type="KEGG" id="sre:PTSG_01887"/>
<sequence length="453" mass="48605">MMTTTTKARSSGAAVMMAATCVVLAIVGISLIPMSAATTVCDETTLEATFGRMPPFMAHNCSSVEANAVCVVSCNATQHVAGASTTLTCHTTTHFLGQLPLCQEKRPRIEAMDASFRLAVYDNDVVEVAYLTDDNTPNNKSGRLLTNVEIEDAIAEALSVDKITRPVTEIIAHNIENDGGISTIVQNMIDASSPTSDTLSDFLTATAAAVDEGDVSVLKVLRDEATALETRLSGDVTDATNAAARCLTTCPAGQYVSAWCTETQANQCSPCPDGFYNDGNNLDGSCKPCACSSGIVTQCRKDSPPTCERAIQVLGWDNNGCGANQWYVDGNGDNPFGAGCWSSTTHSGTYLRADNGDKDNFNVYARSRVKLVAGTYRFFCHVDDKCWIRYRKYGTNDGMTTIIDGGGQCCISREATVSLDAGEYEMEFQAFEEVVGFLMEFYFDATFTPVPTV</sequence>
<evidence type="ECO:0008006" key="3">
    <source>
        <dbReference type="Google" id="ProtNLM"/>
    </source>
</evidence>
<dbReference type="RefSeq" id="XP_004997868.1">
    <property type="nucleotide sequence ID" value="XM_004997811.1"/>
</dbReference>
<protein>
    <recommendedName>
        <fullName evidence="3">TNFR-Cys domain-containing protein</fullName>
    </recommendedName>
</protein>
<gene>
    <name evidence="1" type="ORF">PTSG_01887</name>
</gene>
<dbReference type="OrthoDB" id="8933063at2759"/>